<evidence type="ECO:0000259" key="3">
    <source>
        <dbReference type="Pfam" id="PF05569"/>
    </source>
</evidence>
<feature type="domain" description="Peptidase M56" evidence="3">
    <location>
        <begin position="138"/>
        <end position="256"/>
    </location>
</feature>
<feature type="transmembrane region" description="Helical" evidence="2">
    <location>
        <begin position="37"/>
        <end position="59"/>
    </location>
</feature>
<feature type="transmembrane region" description="Helical" evidence="2">
    <location>
        <begin position="6"/>
        <end position="25"/>
    </location>
</feature>
<dbReference type="PANTHER" id="PTHR34978">
    <property type="entry name" value="POSSIBLE SENSOR-TRANSDUCER PROTEIN BLAR"/>
    <property type="match status" value="1"/>
</dbReference>
<evidence type="ECO:0000256" key="1">
    <source>
        <dbReference type="SAM" id="MobiDB-lite"/>
    </source>
</evidence>
<keyword evidence="2" id="KW-1133">Transmembrane helix</keyword>
<evidence type="ECO:0000256" key="2">
    <source>
        <dbReference type="SAM" id="Phobius"/>
    </source>
</evidence>
<comment type="caution">
    <text evidence="4">The sequence shown here is derived from an EMBL/GenBank/DDBJ whole genome shotgun (WGS) entry which is preliminary data.</text>
</comment>
<sequence length="656" mass="74541">MQELIIYLLKSAGLISLFYAGYYFLLKDDTNFKTNRIFLLAGIITSLLLPSLEITRTVIVDTASVPIFFENASATSISTVPAEAAGTDWWQIAGMIYLIGFSFFLLKFLLELFFLLKLIFKHKSFRKSDHYLIHKPGITQPFSFFKHIVLDPDQHSPAELEIILKHEHSHVRQWHSVDQLLSSFSVYLLWFNPWSWLYRKSLVQNLEYLADKEVILEEVSKKEYQKTLLKISLGDYRPALTNQFYQSFIKKRIMMLNKNTTQKSSFWKTGLLLPFLFFFILSFNVKTEAQEVISGSNPKISKMEVSAYVTKDSEEKELRALENLFGKQGVELKFDDLEFSEGLLTNVAVSFRKKSTGTTGNLSLNNSNGISPLLIYTDGEKVVMTPKTAVPEKSEGALSGLGNSPLYIIAGKEYKTSQLTDKYIETKGTWSVIKPKEALEEFGSKAKDGAIIISESNIIDDFKEALKHMDLKQLSFNQRYIQVKKNAPPVLLRIETKVNQNSTPAPSSFKSQKIQFHSDPDEIIAFQTGNKKDQKYYFRQMNTVVILDGEVMEKDFDVNTIEPSTIKSLNILKDADAVEKYGEGAKNGVIKIELKSEEEIKATSELSEEKSKPLNIRVSNVQFDNSKEKRSARLSVRDVGSADPDALTGFTWSTEK</sequence>
<dbReference type="CDD" id="cd07341">
    <property type="entry name" value="M56_BlaR1_MecR1_like"/>
    <property type="match status" value="1"/>
</dbReference>
<feature type="transmembrane region" description="Helical" evidence="2">
    <location>
        <begin position="95"/>
        <end position="120"/>
    </location>
</feature>
<dbReference type="InterPro" id="IPR008756">
    <property type="entry name" value="Peptidase_M56"/>
</dbReference>
<feature type="transmembrane region" description="Helical" evidence="2">
    <location>
        <begin position="265"/>
        <end position="285"/>
    </location>
</feature>
<evidence type="ECO:0000313" key="5">
    <source>
        <dbReference type="Proteomes" id="UP001597468"/>
    </source>
</evidence>
<keyword evidence="2" id="KW-0472">Membrane</keyword>
<proteinExistence type="predicted"/>
<keyword evidence="2" id="KW-0812">Transmembrane</keyword>
<gene>
    <name evidence="4" type="ORF">ACFSTG_08995</name>
</gene>
<reference evidence="5" key="1">
    <citation type="journal article" date="2019" name="Int. J. Syst. Evol. Microbiol.">
        <title>The Global Catalogue of Microorganisms (GCM) 10K type strain sequencing project: providing services to taxonomists for standard genome sequencing and annotation.</title>
        <authorList>
            <consortium name="The Broad Institute Genomics Platform"/>
            <consortium name="The Broad Institute Genome Sequencing Center for Infectious Disease"/>
            <person name="Wu L."/>
            <person name="Ma J."/>
        </authorList>
    </citation>
    <scope>NUCLEOTIDE SEQUENCE [LARGE SCALE GENOMIC DNA]</scope>
    <source>
        <strain evidence="5">KCTC 42585</strain>
    </source>
</reference>
<organism evidence="4 5">
    <name type="scientific">Salinimicrobium flavum</name>
    <dbReference type="NCBI Taxonomy" id="1737065"/>
    <lineage>
        <taxon>Bacteria</taxon>
        <taxon>Pseudomonadati</taxon>
        <taxon>Bacteroidota</taxon>
        <taxon>Flavobacteriia</taxon>
        <taxon>Flavobacteriales</taxon>
        <taxon>Flavobacteriaceae</taxon>
        <taxon>Salinimicrobium</taxon>
    </lineage>
</organism>
<dbReference type="Proteomes" id="UP001597468">
    <property type="component" value="Unassembled WGS sequence"/>
</dbReference>
<keyword evidence="5" id="KW-1185">Reference proteome</keyword>
<dbReference type="EMBL" id="JBHULT010000008">
    <property type="protein sequence ID" value="MFD2518028.1"/>
    <property type="molecule type" value="Genomic_DNA"/>
</dbReference>
<dbReference type="PANTHER" id="PTHR34978:SF3">
    <property type="entry name" value="SLR0241 PROTEIN"/>
    <property type="match status" value="1"/>
</dbReference>
<evidence type="ECO:0000313" key="4">
    <source>
        <dbReference type="EMBL" id="MFD2518028.1"/>
    </source>
</evidence>
<accession>A0ABW5IYJ6</accession>
<name>A0ABW5IYJ6_9FLAO</name>
<dbReference type="InterPro" id="IPR037066">
    <property type="entry name" value="Plug_dom_sf"/>
</dbReference>
<protein>
    <submittedName>
        <fullName evidence="4">M56 family metallopeptidase</fullName>
    </submittedName>
</protein>
<dbReference type="Pfam" id="PF05569">
    <property type="entry name" value="Peptidase_M56"/>
    <property type="match status" value="1"/>
</dbReference>
<dbReference type="Gene3D" id="2.170.130.10">
    <property type="entry name" value="TonB-dependent receptor, plug domain"/>
    <property type="match status" value="1"/>
</dbReference>
<feature type="region of interest" description="Disordered" evidence="1">
    <location>
        <begin position="626"/>
        <end position="656"/>
    </location>
</feature>
<dbReference type="InterPro" id="IPR052173">
    <property type="entry name" value="Beta-lactam_resp_regulator"/>
</dbReference>
<dbReference type="RefSeq" id="WP_380751366.1">
    <property type="nucleotide sequence ID" value="NZ_JBHULT010000008.1"/>
</dbReference>